<gene>
    <name evidence="5" type="ORF">DSL64_24950</name>
</gene>
<dbReference type="PANTHER" id="PTHR43630:SF1">
    <property type="entry name" value="POLY-BETA-1,6-N-ACETYL-D-GLUCOSAMINE SYNTHASE"/>
    <property type="match status" value="1"/>
</dbReference>
<feature type="transmembrane region" description="Helical" evidence="4">
    <location>
        <begin position="320"/>
        <end position="341"/>
    </location>
</feature>
<dbReference type="GO" id="GO:0016757">
    <property type="term" value="F:glycosyltransferase activity"/>
    <property type="evidence" value="ECO:0007669"/>
    <property type="project" value="UniProtKB-KW"/>
</dbReference>
<comment type="similarity">
    <text evidence="1">Belongs to the glycosyltransferase 2 family.</text>
</comment>
<accession>A0A3D8Y4A1</accession>
<reference evidence="5 6" key="1">
    <citation type="submission" date="2018-07" db="EMBL/GenBank/DDBJ databases">
        <title>Dyadobacter roseus sp. nov., isolated from rose rhizosphere soil.</title>
        <authorList>
            <person name="Chen L."/>
        </authorList>
    </citation>
    <scope>NUCLEOTIDE SEQUENCE [LARGE SCALE GENOMIC DNA]</scope>
    <source>
        <strain evidence="5 6">RS19</strain>
    </source>
</reference>
<evidence type="ECO:0000256" key="3">
    <source>
        <dbReference type="ARBA" id="ARBA00022679"/>
    </source>
</evidence>
<evidence type="ECO:0000256" key="4">
    <source>
        <dbReference type="SAM" id="Phobius"/>
    </source>
</evidence>
<evidence type="ECO:0000313" key="5">
    <source>
        <dbReference type="EMBL" id="REA57064.1"/>
    </source>
</evidence>
<proteinExistence type="inferred from homology"/>
<dbReference type="EMBL" id="QNUL01000031">
    <property type="protein sequence ID" value="REA57064.1"/>
    <property type="molecule type" value="Genomic_DNA"/>
</dbReference>
<sequence length="391" mass="44357">MVILKVFWVICQVLIGFQLVFPLLLLLLRSVLRGQNSKKLSDSSLPDYAVIVTAYEQTSQLPDVVNSILKSDYDRYLIYVVADKCDITNLHFASERVILLRPEQVLAGNVRSHFYAIQHFVRPHTHLTIIDSDNIVEPDYLSQLNIFFKLGYKAVQGVRDAKNTNTTLARLDAARDIYYHFYDGKMLFEAGSSATLAGSGMAFTTELYRECLEKRDVSGAGFDKVLQYQIVSRGHRIAFAPEAIVYDEKTAGSQQLVNQRARWINTWFKYFSLGFGLIGSGLAKFSWNRLLFGVVLLRPPLFIFLILSGLFFLINIWTAPFLAVLWLAGMALFVTGFIVALRMSHTSPEIYKSLDRIPHFMTLQLLSLLKAKRANKISVATKHGIEDEKKP</sequence>
<dbReference type="RefSeq" id="WP_115833678.1">
    <property type="nucleotide sequence ID" value="NZ_QNUL01000031.1"/>
</dbReference>
<organism evidence="5 6">
    <name type="scientific">Dyadobacter luteus</name>
    <dbReference type="NCBI Taxonomy" id="2259619"/>
    <lineage>
        <taxon>Bacteria</taxon>
        <taxon>Pseudomonadati</taxon>
        <taxon>Bacteroidota</taxon>
        <taxon>Cytophagia</taxon>
        <taxon>Cytophagales</taxon>
        <taxon>Spirosomataceae</taxon>
        <taxon>Dyadobacter</taxon>
    </lineage>
</organism>
<feature type="transmembrane region" description="Helical" evidence="4">
    <location>
        <begin position="6"/>
        <end position="28"/>
    </location>
</feature>
<dbReference type="SUPFAM" id="SSF53448">
    <property type="entry name" value="Nucleotide-diphospho-sugar transferases"/>
    <property type="match status" value="1"/>
</dbReference>
<keyword evidence="2" id="KW-0328">Glycosyltransferase</keyword>
<evidence type="ECO:0000256" key="1">
    <source>
        <dbReference type="ARBA" id="ARBA00006739"/>
    </source>
</evidence>
<keyword evidence="4" id="KW-1133">Transmembrane helix</keyword>
<dbReference type="OrthoDB" id="1523666at2"/>
<dbReference type="Pfam" id="PF13641">
    <property type="entry name" value="Glyco_tranf_2_3"/>
    <property type="match status" value="1"/>
</dbReference>
<dbReference type="PANTHER" id="PTHR43630">
    <property type="entry name" value="POLY-BETA-1,6-N-ACETYL-D-GLUCOSAMINE SYNTHASE"/>
    <property type="match status" value="1"/>
</dbReference>
<keyword evidence="4" id="KW-0812">Transmembrane</keyword>
<keyword evidence="3" id="KW-0808">Transferase</keyword>
<evidence type="ECO:0000313" key="6">
    <source>
        <dbReference type="Proteomes" id="UP000256373"/>
    </source>
</evidence>
<protein>
    <recommendedName>
        <fullName evidence="7">Glycosyltransferase family 2 protein</fullName>
    </recommendedName>
</protein>
<evidence type="ECO:0008006" key="7">
    <source>
        <dbReference type="Google" id="ProtNLM"/>
    </source>
</evidence>
<evidence type="ECO:0000256" key="2">
    <source>
        <dbReference type="ARBA" id="ARBA00022676"/>
    </source>
</evidence>
<name>A0A3D8Y4A1_9BACT</name>
<dbReference type="AlphaFoldDB" id="A0A3D8Y4A1"/>
<feature type="transmembrane region" description="Helical" evidence="4">
    <location>
        <begin position="290"/>
        <end position="314"/>
    </location>
</feature>
<dbReference type="Proteomes" id="UP000256373">
    <property type="component" value="Unassembled WGS sequence"/>
</dbReference>
<comment type="caution">
    <text evidence="5">The sequence shown here is derived from an EMBL/GenBank/DDBJ whole genome shotgun (WGS) entry which is preliminary data.</text>
</comment>
<dbReference type="InterPro" id="IPR029044">
    <property type="entry name" value="Nucleotide-diphossugar_trans"/>
</dbReference>
<keyword evidence="4" id="KW-0472">Membrane</keyword>
<keyword evidence="6" id="KW-1185">Reference proteome</keyword>
<dbReference type="Gene3D" id="3.90.550.10">
    <property type="entry name" value="Spore Coat Polysaccharide Biosynthesis Protein SpsA, Chain A"/>
    <property type="match status" value="1"/>
</dbReference>